<name>A0A5C6MCF8_9LACO</name>
<dbReference type="Proteomes" id="UP000321659">
    <property type="component" value="Unassembled WGS sequence"/>
</dbReference>
<reference evidence="3 4" key="1">
    <citation type="submission" date="2019-04" db="EMBL/GenBank/DDBJ databases">
        <title>In vitro growth and metabolic characteristics of meat-borne Lactobacillus algidus strains.</title>
        <authorList>
            <person name="Sade E."/>
            <person name="Per J."/>
            <person name="Tytti H."/>
            <person name="Johanna B.K."/>
        </authorList>
    </citation>
    <scope>NUCLEOTIDE SEQUENCE [LARGE SCALE GENOMIC DNA]</scope>
    <source>
        <strain evidence="3 4">LTS37-1</strain>
    </source>
</reference>
<evidence type="ECO:0000259" key="2">
    <source>
        <dbReference type="Pfam" id="PF22696"/>
    </source>
</evidence>
<dbReference type="InterPro" id="IPR012349">
    <property type="entry name" value="Split_barrel_FMN-bd"/>
</dbReference>
<protein>
    <recommendedName>
        <fullName evidence="2">Pyridoxamine 5'-phosphate oxidase-like domain-containing protein</fullName>
    </recommendedName>
</protein>
<keyword evidence="1" id="KW-0812">Transmembrane</keyword>
<evidence type="ECO:0000313" key="4">
    <source>
        <dbReference type="Proteomes" id="UP000321659"/>
    </source>
</evidence>
<dbReference type="EMBL" id="SRRQ01000001">
    <property type="protein sequence ID" value="TWW11825.1"/>
    <property type="molecule type" value="Genomic_DNA"/>
</dbReference>
<comment type="caution">
    <text evidence="3">The sequence shown here is derived from an EMBL/GenBank/DDBJ whole genome shotgun (WGS) entry which is preliminary data.</text>
</comment>
<keyword evidence="1" id="KW-0472">Membrane</keyword>
<organism evidence="3 4">
    <name type="scientific">Dellaglioa algida</name>
    <dbReference type="NCBI Taxonomy" id="105612"/>
    <lineage>
        <taxon>Bacteria</taxon>
        <taxon>Bacillati</taxon>
        <taxon>Bacillota</taxon>
        <taxon>Bacilli</taxon>
        <taxon>Lactobacillales</taxon>
        <taxon>Lactobacillaceae</taxon>
        <taxon>Dellaglioa</taxon>
    </lineage>
</organism>
<sequence>MPSKEDKVLLEEMVIRERNMKRRRDISGLMLHKLRLFKRRLVAFLTVISSGLLLGFYSTFEQFKSMSIVSVIEVNVLVAAILVLFTSYFWQLMLKYWPLKNLISWYKTRLRTMYAGPLLASKRWLQFYYKGRDISPYIPQILYYLQNESALKTVDEVLAFIDGETPSEVKEHNVLDKFRRFIGETNQMVLSTATADGIPSSRQMRFIVSPEKSNVWYFGSAPETPKIAELDLGKAAINTIPTSTGMTIASNKLSIKRSKYKLSDLADLYRIQVPGFMDGLLEADIDNEIIYEIVIESARLDTWTQHDQVKF</sequence>
<dbReference type="InterPro" id="IPR055196">
    <property type="entry name" value="Putative_PNPOx_2"/>
</dbReference>
<accession>A0A5C6MCF8</accession>
<dbReference type="Pfam" id="PF22696">
    <property type="entry name" value="Putative_PNPOx_2"/>
    <property type="match status" value="1"/>
</dbReference>
<dbReference type="SUPFAM" id="SSF50475">
    <property type="entry name" value="FMN-binding split barrel"/>
    <property type="match status" value="1"/>
</dbReference>
<gene>
    <name evidence="3" type="ORF">LABALGLTS371_00360</name>
</gene>
<feature type="domain" description="Pyridoxamine 5'-phosphate oxidase-like" evidence="2">
    <location>
        <begin position="185"/>
        <end position="301"/>
    </location>
</feature>
<dbReference type="AlphaFoldDB" id="A0A5C6MCF8"/>
<keyword evidence="1" id="KW-1133">Transmembrane helix</keyword>
<dbReference type="Gene3D" id="2.30.110.10">
    <property type="entry name" value="Electron Transport, Fmn-binding Protein, Chain A"/>
    <property type="match status" value="1"/>
</dbReference>
<evidence type="ECO:0000256" key="1">
    <source>
        <dbReference type="SAM" id="Phobius"/>
    </source>
</evidence>
<proteinExistence type="predicted"/>
<feature type="transmembrane region" description="Helical" evidence="1">
    <location>
        <begin position="41"/>
        <end position="60"/>
    </location>
</feature>
<dbReference type="RefSeq" id="WP_146302367.1">
    <property type="nucleotide sequence ID" value="NZ_JANXLB010000001.1"/>
</dbReference>
<evidence type="ECO:0000313" key="3">
    <source>
        <dbReference type="EMBL" id="TWW11825.1"/>
    </source>
</evidence>
<feature type="transmembrane region" description="Helical" evidence="1">
    <location>
        <begin position="66"/>
        <end position="90"/>
    </location>
</feature>